<dbReference type="InterPro" id="IPR013715">
    <property type="entry name" value="DUF1746"/>
</dbReference>
<feature type="transmembrane region" description="Helical" evidence="2">
    <location>
        <begin position="61"/>
        <end position="87"/>
    </location>
</feature>
<organism evidence="4 5">
    <name type="scientific">Sporormia fimetaria CBS 119925</name>
    <dbReference type="NCBI Taxonomy" id="1340428"/>
    <lineage>
        <taxon>Eukaryota</taxon>
        <taxon>Fungi</taxon>
        <taxon>Dikarya</taxon>
        <taxon>Ascomycota</taxon>
        <taxon>Pezizomycotina</taxon>
        <taxon>Dothideomycetes</taxon>
        <taxon>Pleosporomycetidae</taxon>
        <taxon>Pleosporales</taxon>
        <taxon>Sporormiaceae</taxon>
        <taxon>Sporormia</taxon>
    </lineage>
</organism>
<keyword evidence="2" id="KW-0812">Transmembrane</keyword>
<dbReference type="EMBL" id="MU006561">
    <property type="protein sequence ID" value="KAF2752135.1"/>
    <property type="molecule type" value="Genomic_DNA"/>
</dbReference>
<reference evidence="4" key="1">
    <citation type="journal article" date="2020" name="Stud. Mycol.">
        <title>101 Dothideomycetes genomes: a test case for predicting lifestyles and emergence of pathogens.</title>
        <authorList>
            <person name="Haridas S."/>
            <person name="Albert R."/>
            <person name="Binder M."/>
            <person name="Bloem J."/>
            <person name="Labutti K."/>
            <person name="Salamov A."/>
            <person name="Andreopoulos B."/>
            <person name="Baker S."/>
            <person name="Barry K."/>
            <person name="Bills G."/>
            <person name="Bluhm B."/>
            <person name="Cannon C."/>
            <person name="Castanera R."/>
            <person name="Culley D."/>
            <person name="Daum C."/>
            <person name="Ezra D."/>
            <person name="Gonzalez J."/>
            <person name="Henrissat B."/>
            <person name="Kuo A."/>
            <person name="Liang C."/>
            <person name="Lipzen A."/>
            <person name="Lutzoni F."/>
            <person name="Magnuson J."/>
            <person name="Mondo S."/>
            <person name="Nolan M."/>
            <person name="Ohm R."/>
            <person name="Pangilinan J."/>
            <person name="Park H.-J."/>
            <person name="Ramirez L."/>
            <person name="Alfaro M."/>
            <person name="Sun H."/>
            <person name="Tritt A."/>
            <person name="Yoshinaga Y."/>
            <person name="Zwiers L.-H."/>
            <person name="Turgeon B."/>
            <person name="Goodwin S."/>
            <person name="Spatafora J."/>
            <person name="Crous P."/>
            <person name="Grigoriev I."/>
        </authorList>
    </citation>
    <scope>NUCLEOTIDE SEQUENCE</scope>
    <source>
        <strain evidence="4">CBS 119925</strain>
    </source>
</reference>
<evidence type="ECO:0000313" key="5">
    <source>
        <dbReference type="Proteomes" id="UP000799440"/>
    </source>
</evidence>
<feature type="compositionally biased region" description="Basic and acidic residues" evidence="1">
    <location>
        <begin position="26"/>
        <end position="38"/>
    </location>
</feature>
<keyword evidence="2" id="KW-1133">Transmembrane helix</keyword>
<feature type="compositionally biased region" description="Basic and acidic residues" evidence="1">
    <location>
        <begin position="214"/>
        <end position="234"/>
    </location>
</feature>
<dbReference type="Pfam" id="PF08508">
    <property type="entry name" value="DUF1746"/>
    <property type="match status" value="1"/>
</dbReference>
<dbReference type="Proteomes" id="UP000799440">
    <property type="component" value="Unassembled WGS sequence"/>
</dbReference>
<sequence>MSDEAESSHASRAYGAASPSETEQDASDHDQVREGKRERGIRIKRGRLERLQRLLTNLDSLVFLELVTIYYLDCSFFWFAIKAIMHISTLSPPPSLNLHTEEPTKPVLFFTLSAFIVNLFLHLFCKAPSAGEDTRGYLHGGVIIDFIGQQGPTSKWKLGILDFIVLVLQLIMVSVTAKKRDLKKKLKQMTDNEPHPGEGSIAAGIVPNLTSLLNRDREQDTDAEERGVLRRSDTLSDGGEGIAEHDALLSDSADTGSTDAIDLLSSGQAVIGRFTLIDTLLQEHADYRLTTTTTTGLSPDALRQLHRIRVLYGVGGG</sequence>
<dbReference type="AlphaFoldDB" id="A0A6A6VNL6"/>
<dbReference type="PANTHER" id="PTHR39405:SF1">
    <property type="entry name" value="DSC E3 UBIQUITIN LIGASE COMPLEX SUBUNIT 4"/>
    <property type="match status" value="1"/>
</dbReference>
<gene>
    <name evidence="4" type="ORF">M011DRAFT_491558</name>
</gene>
<dbReference type="GO" id="GO:0044695">
    <property type="term" value="C:Dsc E3 ubiquitin ligase complex"/>
    <property type="evidence" value="ECO:0007669"/>
    <property type="project" value="InterPro"/>
</dbReference>
<protein>
    <submittedName>
        <fullName evidence="4">DUF1746-domain-containing protein</fullName>
    </submittedName>
</protein>
<dbReference type="GO" id="GO:0005783">
    <property type="term" value="C:endoplasmic reticulum"/>
    <property type="evidence" value="ECO:0007669"/>
    <property type="project" value="TreeGrafter"/>
</dbReference>
<feature type="region of interest" description="Disordered" evidence="1">
    <location>
        <begin position="214"/>
        <end position="241"/>
    </location>
</feature>
<name>A0A6A6VNL6_9PLEO</name>
<feature type="region of interest" description="Disordered" evidence="1">
    <location>
        <begin position="1"/>
        <end position="38"/>
    </location>
</feature>
<accession>A0A6A6VNL6</accession>
<evidence type="ECO:0000259" key="3">
    <source>
        <dbReference type="Pfam" id="PF08508"/>
    </source>
</evidence>
<feature type="domain" description="DUF1746" evidence="3">
    <location>
        <begin position="57"/>
        <end position="172"/>
    </location>
</feature>
<dbReference type="GO" id="GO:0032933">
    <property type="term" value="P:SREBP signaling pathway"/>
    <property type="evidence" value="ECO:0007669"/>
    <property type="project" value="InterPro"/>
</dbReference>
<feature type="transmembrane region" description="Helical" evidence="2">
    <location>
        <begin position="158"/>
        <end position="177"/>
    </location>
</feature>
<keyword evidence="2" id="KW-0472">Membrane</keyword>
<evidence type="ECO:0000313" key="4">
    <source>
        <dbReference type="EMBL" id="KAF2752135.1"/>
    </source>
</evidence>
<dbReference type="PANTHER" id="PTHR39405">
    <property type="entry name" value="DSC E3 UBIQUITIN LIGASE COMPLEX SUBUNIT 4"/>
    <property type="match status" value="1"/>
</dbReference>
<dbReference type="InterPro" id="IPR038967">
    <property type="entry name" value="Dsc4-like"/>
</dbReference>
<evidence type="ECO:0000256" key="1">
    <source>
        <dbReference type="SAM" id="MobiDB-lite"/>
    </source>
</evidence>
<proteinExistence type="predicted"/>
<keyword evidence="5" id="KW-1185">Reference proteome</keyword>
<dbReference type="OrthoDB" id="5428737at2759"/>
<evidence type="ECO:0000256" key="2">
    <source>
        <dbReference type="SAM" id="Phobius"/>
    </source>
</evidence>
<feature type="transmembrane region" description="Helical" evidence="2">
    <location>
        <begin position="107"/>
        <end position="124"/>
    </location>
</feature>